<dbReference type="PANTHER" id="PTHR43031:SF18">
    <property type="entry name" value="RHODANESE-RELATED SULFURTRANSFERASES"/>
    <property type="match status" value="1"/>
</dbReference>
<dbReference type="OrthoDB" id="598065at2"/>
<dbReference type="SUPFAM" id="SSF52821">
    <property type="entry name" value="Rhodanese/Cell cycle control phosphatase"/>
    <property type="match status" value="1"/>
</dbReference>
<evidence type="ECO:0000256" key="1">
    <source>
        <dbReference type="SAM" id="SignalP"/>
    </source>
</evidence>
<dbReference type="HOGENOM" id="CLU_089574_8_1_10"/>
<feature type="domain" description="Rhodanese" evidence="2">
    <location>
        <begin position="53"/>
        <end position="147"/>
    </location>
</feature>
<dbReference type="InterPro" id="IPR050229">
    <property type="entry name" value="GlpE_sulfurtransferase"/>
</dbReference>
<dbReference type="CDD" id="cd00158">
    <property type="entry name" value="RHOD"/>
    <property type="match status" value="1"/>
</dbReference>
<dbReference type="AlphaFoldDB" id="B4SFX8"/>
<name>B4SFX8_PELPB</name>
<sequence precursor="true">MSGKPLRRKLIASVLLLSSLSPAASPLHAAASATMAKEETGELDLSATKALFDTQSAFFVDARSEYAYDISHIKGARSLTMSRFDEQFPEFSQNKSAETLIVVYCIGPRCGNARHVAEKLKKNGYKNVKVFSGGLLEWFHAGFPMEG</sequence>
<dbReference type="Pfam" id="PF00581">
    <property type="entry name" value="Rhodanese"/>
    <property type="match status" value="1"/>
</dbReference>
<dbReference type="PANTHER" id="PTHR43031">
    <property type="entry name" value="FAD-DEPENDENT OXIDOREDUCTASE"/>
    <property type="match status" value="1"/>
</dbReference>
<gene>
    <name evidence="3" type="ordered locus">Ppha_2645</name>
</gene>
<dbReference type="EMBL" id="CP001110">
    <property type="protein sequence ID" value="ACF44805.1"/>
    <property type="molecule type" value="Genomic_DNA"/>
</dbReference>
<dbReference type="Proteomes" id="UP000002724">
    <property type="component" value="Chromosome"/>
</dbReference>
<dbReference type="SMART" id="SM00450">
    <property type="entry name" value="RHOD"/>
    <property type="match status" value="1"/>
</dbReference>
<proteinExistence type="predicted"/>
<dbReference type="RefSeq" id="WP_012509278.1">
    <property type="nucleotide sequence ID" value="NC_011060.1"/>
</dbReference>
<keyword evidence="1" id="KW-0732">Signal</keyword>
<keyword evidence="4" id="KW-1185">Reference proteome</keyword>
<evidence type="ECO:0000259" key="2">
    <source>
        <dbReference type="PROSITE" id="PS50206"/>
    </source>
</evidence>
<feature type="signal peptide" evidence="1">
    <location>
        <begin position="1"/>
        <end position="29"/>
    </location>
</feature>
<dbReference type="InterPro" id="IPR036873">
    <property type="entry name" value="Rhodanese-like_dom_sf"/>
</dbReference>
<organism evidence="3 4">
    <name type="scientific">Pelodictyon phaeoclathratiforme (strain DSM 5477 / BU-1)</name>
    <dbReference type="NCBI Taxonomy" id="324925"/>
    <lineage>
        <taxon>Bacteria</taxon>
        <taxon>Pseudomonadati</taxon>
        <taxon>Chlorobiota</taxon>
        <taxon>Chlorobiia</taxon>
        <taxon>Chlorobiales</taxon>
        <taxon>Chlorobiaceae</taxon>
        <taxon>Chlorobium/Pelodictyon group</taxon>
        <taxon>Pelodictyon</taxon>
    </lineage>
</organism>
<evidence type="ECO:0000313" key="3">
    <source>
        <dbReference type="EMBL" id="ACF44805.1"/>
    </source>
</evidence>
<dbReference type="STRING" id="324925.Ppha_2645"/>
<evidence type="ECO:0000313" key="4">
    <source>
        <dbReference type="Proteomes" id="UP000002724"/>
    </source>
</evidence>
<feature type="chain" id="PRO_5002825915" evidence="1">
    <location>
        <begin position="30"/>
        <end position="147"/>
    </location>
</feature>
<dbReference type="Gene3D" id="3.40.250.10">
    <property type="entry name" value="Rhodanese-like domain"/>
    <property type="match status" value="1"/>
</dbReference>
<dbReference type="eggNOG" id="COG0607">
    <property type="taxonomic scope" value="Bacteria"/>
</dbReference>
<dbReference type="PROSITE" id="PS50206">
    <property type="entry name" value="RHODANESE_3"/>
    <property type="match status" value="1"/>
</dbReference>
<dbReference type="InterPro" id="IPR001763">
    <property type="entry name" value="Rhodanese-like_dom"/>
</dbReference>
<accession>B4SFX8</accession>
<dbReference type="KEGG" id="pph:Ppha_2645"/>
<reference evidence="3 4" key="1">
    <citation type="submission" date="2008-06" db="EMBL/GenBank/DDBJ databases">
        <title>Complete sequence of Pelodictyon phaeoclathratiforme BU-1.</title>
        <authorList>
            <consortium name="US DOE Joint Genome Institute"/>
            <person name="Lucas S."/>
            <person name="Copeland A."/>
            <person name="Lapidus A."/>
            <person name="Glavina del Rio T."/>
            <person name="Dalin E."/>
            <person name="Tice H."/>
            <person name="Bruce D."/>
            <person name="Goodwin L."/>
            <person name="Pitluck S."/>
            <person name="Schmutz J."/>
            <person name="Larimer F."/>
            <person name="Land M."/>
            <person name="Hauser L."/>
            <person name="Kyrpides N."/>
            <person name="Mikhailova N."/>
            <person name="Liu Z."/>
            <person name="Li T."/>
            <person name="Zhao F."/>
            <person name="Overmann J."/>
            <person name="Bryant D.A."/>
            <person name="Richardson P."/>
        </authorList>
    </citation>
    <scope>NUCLEOTIDE SEQUENCE [LARGE SCALE GENOMIC DNA]</scope>
    <source>
        <strain evidence="4">DSM 5477 / BU-1</strain>
    </source>
</reference>
<protein>
    <submittedName>
        <fullName evidence="3">Rhodanese domain protein</fullName>
    </submittedName>
</protein>